<dbReference type="EMBL" id="LSSK01000353">
    <property type="protein sequence ID" value="OMH83609.1"/>
    <property type="molecule type" value="Genomic_DNA"/>
</dbReference>
<feature type="region of interest" description="Disordered" evidence="2">
    <location>
        <begin position="126"/>
        <end position="164"/>
    </location>
</feature>
<feature type="compositionally biased region" description="Basic and acidic residues" evidence="2">
    <location>
        <begin position="240"/>
        <end position="256"/>
    </location>
</feature>
<evidence type="ECO:0000313" key="4">
    <source>
        <dbReference type="Proteomes" id="UP000188320"/>
    </source>
</evidence>
<dbReference type="InterPro" id="IPR043502">
    <property type="entry name" value="DNA/RNA_pol_sf"/>
</dbReference>
<gene>
    <name evidence="3" type="ORF">AX774_g2884</name>
</gene>
<keyword evidence="1" id="KW-0233">DNA recombination</keyword>
<evidence type="ECO:0000256" key="1">
    <source>
        <dbReference type="ARBA" id="ARBA00023172"/>
    </source>
</evidence>
<feature type="compositionally biased region" description="Low complexity" evidence="2">
    <location>
        <begin position="277"/>
        <end position="287"/>
    </location>
</feature>
<feature type="region of interest" description="Disordered" evidence="2">
    <location>
        <begin position="273"/>
        <end position="308"/>
    </location>
</feature>
<dbReference type="Proteomes" id="UP000188320">
    <property type="component" value="Unassembled WGS sequence"/>
</dbReference>
<dbReference type="PANTHER" id="PTHR33050:SF7">
    <property type="entry name" value="RIBONUCLEASE H"/>
    <property type="match status" value="1"/>
</dbReference>
<dbReference type="InterPro" id="IPR013762">
    <property type="entry name" value="Integrase-like_cat_sf"/>
</dbReference>
<sequence>MTGKAQSLSVAMTPGILKTRRLIGLKNEARRMGKSWESNVQLTEEAKENLTWWVKQMEKWNGKAFLPEKPELEVFTDASDTGWGVVIGTKTYAGQWSRQEADWHINVKELRAVEIALRIKEEVRRDAISEPPEHGGENLGVLPEDGDQTPDGIHSNGDQPSRCPLQVEDTERVGATRSSVSGASGEMGALHDRHVRVSNEREATNIRELVQGQKSNNSGCLFTVMEEVEPGIHVSAMEFTAKDNQQDQRGESRSDFDYTQLDVSDMVSIVERNGYGTTSTNPSSSSNTRKHELDHEEEQSMDTDSMEGERRNYTIRGLSSEAFSFINDNPRANKRRKRQLPIQNRMREWKQYHTGGTGEGIEVVDIINFLSEISNKSKLRPSSILTYKSALLGMVANLDENSEQFKILNRFTMAVKENQFKYFINNNINIKPIIEKIIEWGTTNDLETTKLTSKLCWLLATAGFLRPSDIAWIDDSKTIIEDDKIVFTIVAPKEKREGRPIVRQSAIRNHRIPLLCPVETYKIYKDRVAYQECIAQHEKYPEISLFKLIRHTNNYKKYMSTYSISRYIRKLNDLLEIPPGRPSVKARAIGATTAFKAGIPENEIVDHAGWSSVAMFNNYYRLDRTSNSNITEAVLRL</sequence>
<dbReference type="GO" id="GO:0003677">
    <property type="term" value="F:DNA binding"/>
    <property type="evidence" value="ECO:0007669"/>
    <property type="project" value="InterPro"/>
</dbReference>
<dbReference type="SUPFAM" id="SSF56672">
    <property type="entry name" value="DNA/RNA polymerases"/>
    <property type="match status" value="1"/>
</dbReference>
<proteinExistence type="predicted"/>
<evidence type="ECO:0000313" key="3">
    <source>
        <dbReference type="EMBL" id="OMH83609.1"/>
    </source>
</evidence>
<reference evidence="4" key="1">
    <citation type="submission" date="2017-01" db="EMBL/GenBank/DDBJ databases">
        <authorList>
            <person name="Wang Y."/>
            <person name="White M."/>
            <person name="Kvist S."/>
            <person name="Moncalvo J.-M."/>
        </authorList>
    </citation>
    <scope>NUCLEOTIDE SEQUENCE [LARGE SCALE GENOMIC DNA]</scope>
    <source>
        <strain evidence="4">COL-18-3</strain>
    </source>
</reference>
<protein>
    <submittedName>
        <fullName evidence="3">Uncharacterized protein</fullName>
    </submittedName>
</protein>
<dbReference type="InterPro" id="IPR052055">
    <property type="entry name" value="Hepadnavirus_pol/RT"/>
</dbReference>
<keyword evidence="4" id="KW-1185">Reference proteome</keyword>
<organism evidence="3 4">
    <name type="scientific">Zancudomyces culisetae</name>
    <name type="common">Gut fungus</name>
    <name type="synonym">Smittium culisetae</name>
    <dbReference type="NCBI Taxonomy" id="1213189"/>
    <lineage>
        <taxon>Eukaryota</taxon>
        <taxon>Fungi</taxon>
        <taxon>Fungi incertae sedis</taxon>
        <taxon>Zoopagomycota</taxon>
        <taxon>Kickxellomycotina</taxon>
        <taxon>Harpellomycetes</taxon>
        <taxon>Harpellales</taxon>
        <taxon>Legeriomycetaceae</taxon>
        <taxon>Zancudomyces</taxon>
    </lineage>
</organism>
<dbReference type="GO" id="GO:0006310">
    <property type="term" value="P:DNA recombination"/>
    <property type="evidence" value="ECO:0007669"/>
    <property type="project" value="UniProtKB-KW"/>
</dbReference>
<dbReference type="Gene3D" id="1.10.443.10">
    <property type="entry name" value="Intergrase catalytic core"/>
    <property type="match status" value="1"/>
</dbReference>
<feature type="compositionally biased region" description="Basic and acidic residues" evidence="2">
    <location>
        <begin position="126"/>
        <end position="136"/>
    </location>
</feature>
<dbReference type="InterPro" id="IPR011010">
    <property type="entry name" value="DNA_brk_join_enz"/>
</dbReference>
<dbReference type="OrthoDB" id="2400069at2759"/>
<dbReference type="AlphaFoldDB" id="A0A1R1PRP9"/>
<dbReference type="CDD" id="cd09275">
    <property type="entry name" value="RNase_HI_RT_DIRS1"/>
    <property type="match status" value="1"/>
</dbReference>
<comment type="caution">
    <text evidence="3">The sequence shown here is derived from an EMBL/GenBank/DDBJ whole genome shotgun (WGS) entry which is preliminary data.</text>
</comment>
<evidence type="ECO:0000256" key="2">
    <source>
        <dbReference type="SAM" id="MobiDB-lite"/>
    </source>
</evidence>
<accession>A0A1R1PRP9</accession>
<dbReference type="SUPFAM" id="SSF56349">
    <property type="entry name" value="DNA breaking-rejoining enzymes"/>
    <property type="match status" value="1"/>
</dbReference>
<dbReference type="GO" id="GO:0015074">
    <property type="term" value="P:DNA integration"/>
    <property type="evidence" value="ECO:0007669"/>
    <property type="project" value="InterPro"/>
</dbReference>
<feature type="region of interest" description="Disordered" evidence="2">
    <location>
        <begin position="239"/>
        <end position="258"/>
    </location>
</feature>
<feature type="compositionally biased region" description="Acidic residues" evidence="2">
    <location>
        <begin position="295"/>
        <end position="306"/>
    </location>
</feature>
<dbReference type="PANTHER" id="PTHR33050">
    <property type="entry name" value="REVERSE TRANSCRIPTASE DOMAIN-CONTAINING PROTEIN"/>
    <property type="match status" value="1"/>
</dbReference>
<name>A0A1R1PRP9_ZANCU</name>